<evidence type="ECO:0000256" key="8">
    <source>
        <dbReference type="SAM" id="MobiDB-lite"/>
    </source>
</evidence>
<feature type="region of interest" description="Disordered" evidence="8">
    <location>
        <begin position="430"/>
        <end position="479"/>
    </location>
</feature>
<dbReference type="SUPFAM" id="SSF56954">
    <property type="entry name" value="Outer membrane efflux proteins (OEP)"/>
    <property type="match status" value="1"/>
</dbReference>
<evidence type="ECO:0000256" key="7">
    <source>
        <dbReference type="ARBA" id="ARBA00023237"/>
    </source>
</evidence>
<dbReference type="PANTHER" id="PTHR30026:SF22">
    <property type="entry name" value="OUTER MEMBRANE EFFLUX PROTEIN"/>
    <property type="match status" value="1"/>
</dbReference>
<dbReference type="PANTHER" id="PTHR30026">
    <property type="entry name" value="OUTER MEMBRANE PROTEIN TOLC"/>
    <property type="match status" value="1"/>
</dbReference>
<keyword evidence="10" id="KW-1185">Reference proteome</keyword>
<keyword evidence="7" id="KW-0998">Cell outer membrane</keyword>
<evidence type="ECO:0000256" key="2">
    <source>
        <dbReference type="ARBA" id="ARBA00007613"/>
    </source>
</evidence>
<keyword evidence="4" id="KW-1134">Transmembrane beta strand</keyword>
<gene>
    <name evidence="9" type="ORF">H3309_12105</name>
</gene>
<accession>A0A7G5IFG4</accession>
<dbReference type="GO" id="GO:0015288">
    <property type="term" value="F:porin activity"/>
    <property type="evidence" value="ECO:0007669"/>
    <property type="project" value="TreeGrafter"/>
</dbReference>
<dbReference type="AlphaFoldDB" id="A0A7G5IFG4"/>
<dbReference type="GO" id="GO:1990281">
    <property type="term" value="C:efflux pump complex"/>
    <property type="evidence" value="ECO:0007669"/>
    <property type="project" value="TreeGrafter"/>
</dbReference>
<dbReference type="KEGG" id="sand:H3309_12105"/>
<evidence type="ECO:0000256" key="5">
    <source>
        <dbReference type="ARBA" id="ARBA00022692"/>
    </source>
</evidence>
<dbReference type="GO" id="GO:0009279">
    <property type="term" value="C:cell outer membrane"/>
    <property type="evidence" value="ECO:0007669"/>
    <property type="project" value="UniProtKB-SubCell"/>
</dbReference>
<comment type="subcellular location">
    <subcellularLocation>
        <location evidence="1">Cell outer membrane</location>
    </subcellularLocation>
</comment>
<organism evidence="9 10">
    <name type="scientific">Sandaracinobacteroides saxicola</name>
    <dbReference type="NCBI Taxonomy" id="2759707"/>
    <lineage>
        <taxon>Bacteria</taxon>
        <taxon>Pseudomonadati</taxon>
        <taxon>Pseudomonadota</taxon>
        <taxon>Alphaproteobacteria</taxon>
        <taxon>Sphingomonadales</taxon>
        <taxon>Sphingosinicellaceae</taxon>
        <taxon>Sandaracinobacteroides</taxon>
    </lineage>
</organism>
<evidence type="ECO:0000313" key="9">
    <source>
        <dbReference type="EMBL" id="QMW22106.1"/>
    </source>
</evidence>
<protein>
    <submittedName>
        <fullName evidence="9">TolC family protein</fullName>
    </submittedName>
</protein>
<evidence type="ECO:0000256" key="4">
    <source>
        <dbReference type="ARBA" id="ARBA00022452"/>
    </source>
</evidence>
<dbReference type="Pfam" id="PF02321">
    <property type="entry name" value="OEP"/>
    <property type="match status" value="2"/>
</dbReference>
<dbReference type="GO" id="GO:0015562">
    <property type="term" value="F:efflux transmembrane transporter activity"/>
    <property type="evidence" value="ECO:0007669"/>
    <property type="project" value="InterPro"/>
</dbReference>
<dbReference type="Gene3D" id="1.20.1600.10">
    <property type="entry name" value="Outer membrane efflux proteins (OEP)"/>
    <property type="match status" value="1"/>
</dbReference>
<comment type="similarity">
    <text evidence="2">Belongs to the outer membrane factor (OMF) (TC 1.B.17) family.</text>
</comment>
<name>A0A7G5IFG4_9SPHN</name>
<evidence type="ECO:0000256" key="1">
    <source>
        <dbReference type="ARBA" id="ARBA00004442"/>
    </source>
</evidence>
<evidence type="ECO:0000256" key="3">
    <source>
        <dbReference type="ARBA" id="ARBA00022448"/>
    </source>
</evidence>
<keyword evidence="3" id="KW-0813">Transport</keyword>
<evidence type="ECO:0000256" key="6">
    <source>
        <dbReference type="ARBA" id="ARBA00023136"/>
    </source>
</evidence>
<feature type="compositionally biased region" description="Polar residues" evidence="8">
    <location>
        <begin position="458"/>
        <end position="479"/>
    </location>
</feature>
<dbReference type="EMBL" id="CP059851">
    <property type="protein sequence ID" value="QMW22106.1"/>
    <property type="molecule type" value="Genomic_DNA"/>
</dbReference>
<sequence length="479" mass="52127">MTRLSFLLVALPSPAAAEQFQDALAYAYAHSPVLGIERANLRVDGEDVLEAKAVGRPRVSVLTTHTEDIEQAIPSQFLPDRTLRSDLAVSVPFYRGGAVRNAVRDAQARFRASSEDYKEAVVQLFGAVAVVYNDVIRDQSIVRYGQQNVNVLEATLRAARGRFRIGDLTVTDVAQAEGRLELAKAGLKAYRAQLITSREEYVRIVGRAPTQIAAAPQLQNLPDSVGEAVSIALERSNILKGQRFRVEATEHRIKAAQAERSFRITGTASVNYFNYLDSIGRALPFRPIMDGFAVRAGVTLDVPLYQGGLPASRVRRARAERSAALEQVTEAQRIVIARTRTAYANWRLALAFQADAEAAIAANIRAVKGAQKEYAMGLRTLLEVLDLEREFLNSQVAHASSERNSNVAAFALLSTMGVIDASMLEGAVPADRDAQPLPSPRGSWSDWADGKRSYDAPGTSTINVAPQNGDVSPTTAEPR</sequence>
<dbReference type="InterPro" id="IPR051906">
    <property type="entry name" value="TolC-like"/>
</dbReference>
<keyword evidence="5" id="KW-0812">Transmembrane</keyword>
<evidence type="ECO:0000313" key="10">
    <source>
        <dbReference type="Proteomes" id="UP000515292"/>
    </source>
</evidence>
<dbReference type="Proteomes" id="UP000515292">
    <property type="component" value="Chromosome"/>
</dbReference>
<dbReference type="InterPro" id="IPR003423">
    <property type="entry name" value="OMP_efflux"/>
</dbReference>
<dbReference type="RefSeq" id="WP_182294951.1">
    <property type="nucleotide sequence ID" value="NZ_CP059851.1"/>
</dbReference>
<reference evidence="9 10" key="1">
    <citation type="submission" date="2020-07" db="EMBL/GenBank/DDBJ databases">
        <title>Complete genome sequence for Sandaracinobacter sp. M6.</title>
        <authorList>
            <person name="Tang Y."/>
            <person name="Liu Q."/>
            <person name="Guo Z."/>
            <person name="Lei P."/>
            <person name="Huang B."/>
        </authorList>
    </citation>
    <scope>NUCLEOTIDE SEQUENCE [LARGE SCALE GENOMIC DNA]</scope>
    <source>
        <strain evidence="9 10">M6</strain>
    </source>
</reference>
<proteinExistence type="inferred from homology"/>
<keyword evidence="6" id="KW-0472">Membrane</keyword>